<dbReference type="RefSeq" id="WP_181552008.1">
    <property type="nucleotide sequence ID" value="NZ_JACDUS010000009.1"/>
</dbReference>
<dbReference type="GO" id="GO:0009252">
    <property type="term" value="P:peptidoglycan biosynthetic process"/>
    <property type="evidence" value="ECO:0007669"/>
    <property type="project" value="UniProtKB-KW"/>
</dbReference>
<keyword evidence="10" id="KW-0573">Peptidoglycan synthesis</keyword>
<dbReference type="FunFam" id="3.40.710.10:FF:000024">
    <property type="entry name" value="Penicillin-binding protein 2"/>
    <property type="match status" value="1"/>
</dbReference>
<dbReference type="Gene3D" id="3.30.1390.30">
    <property type="entry name" value="Penicillin-binding protein 2a, domain 3"/>
    <property type="match status" value="1"/>
</dbReference>
<evidence type="ECO:0000256" key="10">
    <source>
        <dbReference type="ARBA" id="ARBA00022984"/>
    </source>
</evidence>
<dbReference type="InterPro" id="IPR001460">
    <property type="entry name" value="PCN-bd_Tpept"/>
</dbReference>
<dbReference type="PANTHER" id="PTHR30627:SF2">
    <property type="entry name" value="PEPTIDOGLYCAN D,D-TRANSPEPTIDASE MRDA"/>
    <property type="match status" value="1"/>
</dbReference>
<name>A0A7W0CB18_9BACT</name>
<keyword evidence="8" id="KW-0378">Hydrolase</keyword>
<dbReference type="GO" id="GO:0009002">
    <property type="term" value="F:serine-type D-Ala-D-Ala carboxypeptidase activity"/>
    <property type="evidence" value="ECO:0007669"/>
    <property type="project" value="InterPro"/>
</dbReference>
<evidence type="ECO:0000256" key="12">
    <source>
        <dbReference type="ARBA" id="ARBA00023136"/>
    </source>
</evidence>
<dbReference type="GO" id="GO:0006508">
    <property type="term" value="P:proteolysis"/>
    <property type="evidence" value="ECO:0007669"/>
    <property type="project" value="UniProtKB-KW"/>
</dbReference>
<keyword evidence="13" id="KW-0961">Cell wall biogenesis/degradation</keyword>
<evidence type="ECO:0000259" key="16">
    <source>
        <dbReference type="Pfam" id="PF00905"/>
    </source>
</evidence>
<evidence type="ECO:0000256" key="1">
    <source>
        <dbReference type="ARBA" id="ARBA00004167"/>
    </source>
</evidence>
<evidence type="ECO:0000313" key="19">
    <source>
        <dbReference type="Proteomes" id="UP000525298"/>
    </source>
</evidence>
<keyword evidence="3" id="KW-1003">Cell membrane</keyword>
<evidence type="ECO:0000256" key="9">
    <source>
        <dbReference type="ARBA" id="ARBA00022960"/>
    </source>
</evidence>
<evidence type="ECO:0000256" key="5">
    <source>
        <dbReference type="ARBA" id="ARBA00022645"/>
    </source>
</evidence>
<dbReference type="SUPFAM" id="SSF56519">
    <property type="entry name" value="Penicillin binding protein dimerisation domain"/>
    <property type="match status" value="1"/>
</dbReference>
<comment type="caution">
    <text evidence="18">The sequence shown here is derived from an EMBL/GenBank/DDBJ whole genome shotgun (WGS) entry which is preliminary data.</text>
</comment>
<keyword evidence="5" id="KW-0121">Carboxypeptidase</keyword>
<dbReference type="NCBIfam" id="TIGR03423">
    <property type="entry name" value="pbp2_mrdA"/>
    <property type="match status" value="1"/>
</dbReference>
<dbReference type="AlphaFoldDB" id="A0A7W0CB18"/>
<evidence type="ECO:0000256" key="2">
    <source>
        <dbReference type="ARBA" id="ARBA00004236"/>
    </source>
</evidence>
<keyword evidence="12 15" id="KW-0472">Membrane</keyword>
<evidence type="ECO:0000256" key="14">
    <source>
        <dbReference type="SAM" id="MobiDB-lite"/>
    </source>
</evidence>
<keyword evidence="11 15" id="KW-1133">Transmembrane helix</keyword>
<dbReference type="Gene3D" id="3.90.1310.10">
    <property type="entry name" value="Penicillin-binding protein 2a (Domain 2)"/>
    <property type="match status" value="1"/>
</dbReference>
<evidence type="ECO:0000313" key="18">
    <source>
        <dbReference type="EMBL" id="MBA2882369.1"/>
    </source>
</evidence>
<keyword evidence="4" id="KW-0997">Cell inner membrane</keyword>
<dbReference type="InterPro" id="IPR012338">
    <property type="entry name" value="Beta-lactam/transpept-like"/>
</dbReference>
<reference evidence="18 19" key="1">
    <citation type="submission" date="2020-07" db="EMBL/GenBank/DDBJ databases">
        <title>Genomic Encyclopedia of Type Strains, Phase IV (KMG-IV): sequencing the most valuable type-strain genomes for metagenomic binning, comparative biology and taxonomic classification.</title>
        <authorList>
            <person name="Goeker M."/>
        </authorList>
    </citation>
    <scope>NUCLEOTIDE SEQUENCE [LARGE SCALE GENOMIC DNA]</scope>
    <source>
        <strain evidence="18 19">DSM 17721</strain>
    </source>
</reference>
<dbReference type="GO" id="GO:0008658">
    <property type="term" value="F:penicillin binding"/>
    <property type="evidence" value="ECO:0007669"/>
    <property type="project" value="InterPro"/>
</dbReference>
<dbReference type="InterPro" id="IPR050515">
    <property type="entry name" value="Beta-lactam/transpept"/>
</dbReference>
<evidence type="ECO:0000256" key="3">
    <source>
        <dbReference type="ARBA" id="ARBA00022475"/>
    </source>
</evidence>
<feature type="domain" description="Penicillin-binding protein dimerisation" evidence="17">
    <location>
        <begin position="61"/>
        <end position="231"/>
    </location>
</feature>
<keyword evidence="19" id="KW-1185">Reference proteome</keyword>
<keyword evidence="6" id="KW-0645">Protease</keyword>
<dbReference type="InterPro" id="IPR036138">
    <property type="entry name" value="PBP_dimer_sf"/>
</dbReference>
<keyword evidence="9" id="KW-0133">Cell shape</keyword>
<evidence type="ECO:0000256" key="13">
    <source>
        <dbReference type="ARBA" id="ARBA00023316"/>
    </source>
</evidence>
<evidence type="ECO:0000256" key="6">
    <source>
        <dbReference type="ARBA" id="ARBA00022670"/>
    </source>
</evidence>
<dbReference type="EMBL" id="JACDUS010000009">
    <property type="protein sequence ID" value="MBA2882369.1"/>
    <property type="molecule type" value="Genomic_DNA"/>
</dbReference>
<organism evidence="18 19">
    <name type="scientific">Desulfosalsimonas propionicica</name>
    <dbReference type="NCBI Taxonomy" id="332175"/>
    <lineage>
        <taxon>Bacteria</taxon>
        <taxon>Pseudomonadati</taxon>
        <taxon>Thermodesulfobacteriota</taxon>
        <taxon>Desulfobacteria</taxon>
        <taxon>Desulfobacterales</taxon>
        <taxon>Desulfosalsimonadaceae</taxon>
        <taxon>Desulfosalsimonas</taxon>
    </lineage>
</organism>
<evidence type="ECO:0000256" key="7">
    <source>
        <dbReference type="ARBA" id="ARBA00022692"/>
    </source>
</evidence>
<protein>
    <submittedName>
        <fullName evidence="18">Penicillin-binding protein 2</fullName>
    </submittedName>
</protein>
<evidence type="ECO:0000256" key="15">
    <source>
        <dbReference type="SAM" id="Phobius"/>
    </source>
</evidence>
<feature type="region of interest" description="Disordered" evidence="14">
    <location>
        <begin position="602"/>
        <end position="621"/>
    </location>
</feature>
<dbReference type="PANTHER" id="PTHR30627">
    <property type="entry name" value="PEPTIDOGLYCAN D,D-TRANSPEPTIDASE"/>
    <property type="match status" value="1"/>
</dbReference>
<proteinExistence type="predicted"/>
<comment type="subcellular location">
    <subcellularLocation>
        <location evidence="2">Cell membrane</location>
    </subcellularLocation>
    <subcellularLocation>
        <location evidence="1">Membrane</location>
        <topology evidence="1">Single-pass membrane protein</topology>
    </subcellularLocation>
</comment>
<evidence type="ECO:0000256" key="11">
    <source>
        <dbReference type="ARBA" id="ARBA00022989"/>
    </source>
</evidence>
<keyword evidence="7 15" id="KW-0812">Transmembrane</keyword>
<dbReference type="Gene3D" id="3.40.710.10">
    <property type="entry name" value="DD-peptidase/beta-lactamase superfamily"/>
    <property type="match status" value="1"/>
</dbReference>
<dbReference type="Proteomes" id="UP000525298">
    <property type="component" value="Unassembled WGS sequence"/>
</dbReference>
<sequence length="621" mass="68711">MSIPFLPKIDNEWFKGRILLVMLFVLTVFALLAVRLFYLQILKGEHYRALSANNTLRQQRIEPLRGSIYDRNGHLLVDNRPSFELRIIPNDAKPLEQTANRLSQLIDMTAEEIKATVRENQGAYGYASVLLKGDISRQLMAVLLSRSYELPGITIATSARRNYIYDPAAAHLIGYLGEVSRDELRNGLYPYKRGGDMVGRAGVEKTFEDQLSGIPGRKIVQVNAVGQVVRVLGKEPAEAGHNLYLTIDFALQQKAEALLEGKSGSIVAVDPRTGEVLAMASRPVFQQEDFVRGMNKKQWRALVNDPKRPLHNKAIQAEYPPASTYKIITAMAALEEGVMDEQTTVYCPGGLRFGNRTYRCWKRQGHGSMDINEAIAQSCDVFFYQAGKQLGVDRIAEYAKASGLGQKTGIPLAHEAEGLVPTSEWKQRKIGIPWQAGENLSIAIGQGYNLATPLQMAMLTAAVANGGKLYKPRIMRRVESVQGRIEEKIQTGKPDPLPASQETLEIIRKGLYDVVQHRRGTAYWYVRSKEVAISGKTGTAQVISRKAGQEEADQGDQYLPHAWFVGYAPSDRPEIAVCVFIEHGEHGSSGAGPLAKEMVLSYLTSQDDPEAEGSASNPDPE</sequence>
<dbReference type="Pfam" id="PF03717">
    <property type="entry name" value="PBP_dimer"/>
    <property type="match status" value="1"/>
</dbReference>
<dbReference type="GO" id="GO:0005886">
    <property type="term" value="C:plasma membrane"/>
    <property type="evidence" value="ECO:0007669"/>
    <property type="project" value="UniProtKB-SubCell"/>
</dbReference>
<evidence type="ECO:0000256" key="4">
    <source>
        <dbReference type="ARBA" id="ARBA00022519"/>
    </source>
</evidence>
<gene>
    <name evidence="18" type="ORF">HNR65_002716</name>
</gene>
<dbReference type="Pfam" id="PF00905">
    <property type="entry name" value="Transpeptidase"/>
    <property type="match status" value="1"/>
</dbReference>
<dbReference type="InterPro" id="IPR017790">
    <property type="entry name" value="Penicillin-binding_protein_2"/>
</dbReference>
<accession>A0A7W0CB18</accession>
<feature type="transmembrane region" description="Helical" evidence="15">
    <location>
        <begin position="18"/>
        <end position="38"/>
    </location>
</feature>
<dbReference type="InterPro" id="IPR005311">
    <property type="entry name" value="PBP_dimer"/>
</dbReference>
<feature type="domain" description="Penicillin-binding protein transpeptidase" evidence="16">
    <location>
        <begin position="264"/>
        <end position="598"/>
    </location>
</feature>
<dbReference type="SUPFAM" id="SSF56601">
    <property type="entry name" value="beta-lactamase/transpeptidase-like"/>
    <property type="match status" value="1"/>
</dbReference>
<dbReference type="GO" id="GO:0071972">
    <property type="term" value="F:peptidoglycan L,D-transpeptidase activity"/>
    <property type="evidence" value="ECO:0007669"/>
    <property type="project" value="TreeGrafter"/>
</dbReference>
<evidence type="ECO:0000259" key="17">
    <source>
        <dbReference type="Pfam" id="PF03717"/>
    </source>
</evidence>
<dbReference type="GO" id="GO:0071555">
    <property type="term" value="P:cell wall organization"/>
    <property type="evidence" value="ECO:0007669"/>
    <property type="project" value="UniProtKB-KW"/>
</dbReference>
<dbReference type="GO" id="GO:0008360">
    <property type="term" value="P:regulation of cell shape"/>
    <property type="evidence" value="ECO:0007669"/>
    <property type="project" value="UniProtKB-KW"/>
</dbReference>
<evidence type="ECO:0000256" key="8">
    <source>
        <dbReference type="ARBA" id="ARBA00022801"/>
    </source>
</evidence>